<reference evidence="7 8" key="1">
    <citation type="submission" date="2019-03" db="EMBL/GenBank/DDBJ databases">
        <title>Genomic Encyclopedia of Type Strains, Phase IV (KMG-IV): sequencing the most valuable type-strain genomes for metagenomic binning, comparative biology and taxonomic classification.</title>
        <authorList>
            <person name="Goeker M."/>
        </authorList>
    </citation>
    <scope>NUCLEOTIDE SEQUENCE [LARGE SCALE GENOMIC DNA]</scope>
    <source>
        <strain evidence="7 8">DSM 21100</strain>
    </source>
</reference>
<organism evidence="7 8">
    <name type="scientific">Anseongella ginsenosidimutans</name>
    <dbReference type="NCBI Taxonomy" id="496056"/>
    <lineage>
        <taxon>Bacteria</taxon>
        <taxon>Pseudomonadati</taxon>
        <taxon>Bacteroidota</taxon>
        <taxon>Sphingobacteriia</taxon>
        <taxon>Sphingobacteriales</taxon>
        <taxon>Sphingobacteriaceae</taxon>
        <taxon>Anseongella</taxon>
    </lineage>
</organism>
<feature type="transmembrane region" description="Helical" evidence="6">
    <location>
        <begin position="427"/>
        <end position="448"/>
    </location>
</feature>
<dbReference type="EMBL" id="SMAD01000012">
    <property type="protein sequence ID" value="TCS85475.1"/>
    <property type="molecule type" value="Genomic_DNA"/>
</dbReference>
<evidence type="ECO:0000313" key="7">
    <source>
        <dbReference type="EMBL" id="TCS85475.1"/>
    </source>
</evidence>
<dbReference type="AlphaFoldDB" id="A0A4R3KME5"/>
<accession>A0A4R3KME5</accession>
<keyword evidence="4 6" id="KW-1133">Transmembrane helix</keyword>
<feature type="transmembrane region" description="Helical" evidence="6">
    <location>
        <begin position="57"/>
        <end position="79"/>
    </location>
</feature>
<comment type="subcellular location">
    <subcellularLocation>
        <location evidence="1">Membrane</location>
        <topology evidence="1">Multi-pass membrane protein</topology>
    </subcellularLocation>
</comment>
<evidence type="ECO:0000313" key="8">
    <source>
        <dbReference type="Proteomes" id="UP000295807"/>
    </source>
</evidence>
<name>A0A4R3KME5_9SPHI</name>
<dbReference type="Pfam" id="PF13520">
    <property type="entry name" value="AA_permease_2"/>
    <property type="match status" value="1"/>
</dbReference>
<keyword evidence="5 6" id="KW-0472">Membrane</keyword>
<evidence type="ECO:0000256" key="4">
    <source>
        <dbReference type="ARBA" id="ARBA00022989"/>
    </source>
</evidence>
<dbReference type="RefSeq" id="WP_132130191.1">
    <property type="nucleotide sequence ID" value="NZ_CP042432.1"/>
</dbReference>
<dbReference type="PIRSF" id="PIRSF006060">
    <property type="entry name" value="AA_transporter"/>
    <property type="match status" value="1"/>
</dbReference>
<keyword evidence="2" id="KW-0813">Transport</keyword>
<evidence type="ECO:0000256" key="1">
    <source>
        <dbReference type="ARBA" id="ARBA00004141"/>
    </source>
</evidence>
<feature type="transmembrane region" description="Helical" evidence="6">
    <location>
        <begin position="164"/>
        <end position="183"/>
    </location>
</feature>
<proteinExistence type="predicted"/>
<dbReference type="GO" id="GO:0015171">
    <property type="term" value="F:amino acid transmembrane transporter activity"/>
    <property type="evidence" value="ECO:0007669"/>
    <property type="project" value="TreeGrafter"/>
</dbReference>
<evidence type="ECO:0000256" key="5">
    <source>
        <dbReference type="ARBA" id="ARBA00023136"/>
    </source>
</evidence>
<feature type="transmembrane region" description="Helical" evidence="6">
    <location>
        <begin position="368"/>
        <end position="387"/>
    </location>
</feature>
<dbReference type="InterPro" id="IPR002293">
    <property type="entry name" value="AA/rel_permease1"/>
</dbReference>
<feature type="transmembrane region" description="Helical" evidence="6">
    <location>
        <begin position="29"/>
        <end position="51"/>
    </location>
</feature>
<dbReference type="Gene3D" id="1.20.1740.10">
    <property type="entry name" value="Amino acid/polyamine transporter I"/>
    <property type="match status" value="1"/>
</dbReference>
<dbReference type="Proteomes" id="UP000295807">
    <property type="component" value="Unassembled WGS sequence"/>
</dbReference>
<evidence type="ECO:0000256" key="2">
    <source>
        <dbReference type="ARBA" id="ARBA00022448"/>
    </source>
</evidence>
<keyword evidence="8" id="KW-1185">Reference proteome</keyword>
<feature type="transmembrane region" description="Helical" evidence="6">
    <location>
        <begin position="454"/>
        <end position="470"/>
    </location>
</feature>
<evidence type="ECO:0000256" key="6">
    <source>
        <dbReference type="SAM" id="Phobius"/>
    </source>
</evidence>
<feature type="transmembrane region" description="Helical" evidence="6">
    <location>
        <begin position="192"/>
        <end position="212"/>
    </location>
</feature>
<dbReference type="PANTHER" id="PTHR43243">
    <property type="entry name" value="INNER MEMBRANE TRANSPORTER YGJI-RELATED"/>
    <property type="match status" value="1"/>
</dbReference>
<dbReference type="OrthoDB" id="9762947at2"/>
<feature type="transmembrane region" description="Helical" evidence="6">
    <location>
        <begin position="270"/>
        <end position="294"/>
    </location>
</feature>
<feature type="transmembrane region" description="Helical" evidence="6">
    <location>
        <begin position="314"/>
        <end position="337"/>
    </location>
</feature>
<sequence>MFYKKPLQVLLAESEAEGGLKRTLTARNLVALGIGAIIGAGIFTLTGTAAATNAGPAVMLSFLLAAFACVFAGLCYSEFASMIPIAGSAYTYAYATMGEFIAWIIGWDLILEYLFAASTVAVSWSGYVVSFFRDIGIHLPSNIASAPYDYNSATGELTSTGGLINFPAMFIVAIVTTLLVVGIRESTKFNNIIVLIKVTIILLFIGFGIAYIDTDNLTPFIPENEGPGLYGWSGVLRGASIIFFAYIGFDAVSTAAQEAKNPQKDMPKGILGSLAVCTLLYILVSLVMTGVVSYEALNVPDPVAVAVNAAGPDLFWLRFPVKIGAIAGLSSVILVMLMGQPRIFYAMAHDGLLPAVFSKIHPKFRTPYISTISTGLVAILIAGFAPINLLGELVSIGTLLAFMIVCGGILVLRYTNPELPRPFKAPLFPFTPIMGILVCGFLMVSLPWHTWERLLIWMAIGILIYFLYSKRHSKIGKLARLAGKDEKLK</sequence>
<feature type="transmembrane region" description="Helical" evidence="6">
    <location>
        <begin position="393"/>
        <end position="415"/>
    </location>
</feature>
<comment type="caution">
    <text evidence="7">The sequence shown here is derived from an EMBL/GenBank/DDBJ whole genome shotgun (WGS) entry which is preliminary data.</text>
</comment>
<gene>
    <name evidence="7" type="ORF">EDD80_11250</name>
</gene>
<dbReference type="PANTHER" id="PTHR43243:SF4">
    <property type="entry name" value="CATIONIC AMINO ACID TRANSPORTER 4"/>
    <property type="match status" value="1"/>
</dbReference>
<dbReference type="GO" id="GO:0016020">
    <property type="term" value="C:membrane"/>
    <property type="evidence" value="ECO:0007669"/>
    <property type="project" value="UniProtKB-SubCell"/>
</dbReference>
<evidence type="ECO:0000256" key="3">
    <source>
        <dbReference type="ARBA" id="ARBA00022692"/>
    </source>
</evidence>
<feature type="transmembrane region" description="Helical" evidence="6">
    <location>
        <begin position="100"/>
        <end position="124"/>
    </location>
</feature>
<keyword evidence="3 6" id="KW-0812">Transmembrane</keyword>
<feature type="transmembrane region" description="Helical" evidence="6">
    <location>
        <begin position="232"/>
        <end position="249"/>
    </location>
</feature>
<protein>
    <submittedName>
        <fullName evidence="7">Amino acid/polyamine/organocation transporter (APC superfamily)</fullName>
    </submittedName>
</protein>